<accession>A0A195E6R8</accession>
<evidence type="ECO:0000313" key="2">
    <source>
        <dbReference type="EMBL" id="KYN20786.1"/>
    </source>
</evidence>
<protein>
    <submittedName>
        <fullName evidence="2">Uncharacterized protein</fullName>
    </submittedName>
</protein>
<evidence type="ECO:0000256" key="1">
    <source>
        <dbReference type="SAM" id="MobiDB-lite"/>
    </source>
</evidence>
<feature type="region of interest" description="Disordered" evidence="1">
    <location>
        <begin position="1"/>
        <end position="25"/>
    </location>
</feature>
<organism evidence="2 3">
    <name type="scientific">Trachymyrmex cornetzi</name>
    <dbReference type="NCBI Taxonomy" id="471704"/>
    <lineage>
        <taxon>Eukaryota</taxon>
        <taxon>Metazoa</taxon>
        <taxon>Ecdysozoa</taxon>
        <taxon>Arthropoda</taxon>
        <taxon>Hexapoda</taxon>
        <taxon>Insecta</taxon>
        <taxon>Pterygota</taxon>
        <taxon>Neoptera</taxon>
        <taxon>Endopterygota</taxon>
        <taxon>Hymenoptera</taxon>
        <taxon>Apocrita</taxon>
        <taxon>Aculeata</taxon>
        <taxon>Formicoidea</taxon>
        <taxon>Formicidae</taxon>
        <taxon>Myrmicinae</taxon>
        <taxon>Trachymyrmex</taxon>
    </lineage>
</organism>
<dbReference type="Proteomes" id="UP000078492">
    <property type="component" value="Unassembled WGS sequence"/>
</dbReference>
<feature type="compositionally biased region" description="Polar residues" evidence="1">
    <location>
        <begin position="14"/>
        <end position="23"/>
    </location>
</feature>
<proteinExistence type="predicted"/>
<reference evidence="2 3" key="1">
    <citation type="submission" date="2015-09" db="EMBL/GenBank/DDBJ databases">
        <title>Trachymyrmex cornetzi WGS genome.</title>
        <authorList>
            <person name="Nygaard S."/>
            <person name="Hu H."/>
            <person name="Boomsma J."/>
            <person name="Zhang G."/>
        </authorList>
    </citation>
    <scope>NUCLEOTIDE SEQUENCE [LARGE SCALE GENOMIC DNA]</scope>
    <source>
        <strain evidence="2">Tcor2-1</strain>
        <tissue evidence="2">Whole body</tissue>
    </source>
</reference>
<dbReference type="EMBL" id="KQ979568">
    <property type="protein sequence ID" value="KYN20786.1"/>
    <property type="molecule type" value="Genomic_DNA"/>
</dbReference>
<name>A0A195E6R8_9HYME</name>
<evidence type="ECO:0000313" key="3">
    <source>
        <dbReference type="Proteomes" id="UP000078492"/>
    </source>
</evidence>
<dbReference type="AlphaFoldDB" id="A0A195E6R8"/>
<gene>
    <name evidence="2" type="ORF">ALC57_06692</name>
</gene>
<sequence length="117" mass="12735">MVSFSARIDKRPAATSTSGNNAELPSRMVEAAGDNVTWDLEAREMIAYSGNKPREQGNIGRLAPSTRWATRAKAPYWASRPHKPLSNHCLSAISSTPLLTGSVAMTMYHKSSTTMII</sequence>
<keyword evidence="3" id="KW-1185">Reference proteome</keyword>